<gene>
    <name evidence="1" type="ORF">HMPREF2137_11695</name>
</gene>
<proteinExistence type="predicted"/>
<sequence>MKVKVKHNYLLACCVLLLAVLCVMSIYGPIHFKQQQTERETEVKHRLVQIRLAEEKYRMATGGYTASFDSLTRRGLLTDSLRFVPHTNHKQFEIEATMQLTKSGRQLPLMECRAYYADFLQGLDKQAIQQLIDDENAAGRFPGLKIGDLNTSNDNAGNWE</sequence>
<evidence type="ECO:0000313" key="1">
    <source>
        <dbReference type="EMBL" id="KGF33080.1"/>
    </source>
</evidence>
<dbReference type="Proteomes" id="UP000029556">
    <property type="component" value="Unassembled WGS sequence"/>
</dbReference>
<dbReference type="RefSeq" id="WP_036874683.1">
    <property type="nucleotide sequence ID" value="NZ_JRNN01000095.1"/>
</dbReference>
<evidence type="ECO:0000313" key="2">
    <source>
        <dbReference type="Proteomes" id="UP000029556"/>
    </source>
</evidence>
<reference evidence="1 2" key="1">
    <citation type="submission" date="2014-07" db="EMBL/GenBank/DDBJ databases">
        <authorList>
            <person name="McCorrison J."/>
            <person name="Sanka R."/>
            <person name="Torralba M."/>
            <person name="Gillis M."/>
            <person name="Haft D.H."/>
            <person name="Methe B."/>
            <person name="Sutton G."/>
            <person name="Nelson K.E."/>
        </authorList>
    </citation>
    <scope>NUCLEOTIDE SEQUENCE [LARGE SCALE GENOMIC DNA]</scope>
    <source>
        <strain evidence="1 2">DNF00853</strain>
    </source>
</reference>
<organism evidence="1 2">
    <name type="scientific">Hoylesella buccalis DNF00853</name>
    <dbReference type="NCBI Taxonomy" id="1401074"/>
    <lineage>
        <taxon>Bacteria</taxon>
        <taxon>Pseudomonadati</taxon>
        <taxon>Bacteroidota</taxon>
        <taxon>Bacteroidia</taxon>
        <taxon>Bacteroidales</taxon>
        <taxon>Prevotellaceae</taxon>
        <taxon>Hoylesella</taxon>
    </lineage>
</organism>
<protein>
    <submittedName>
        <fullName evidence="1">Uncharacterized protein</fullName>
    </submittedName>
</protein>
<comment type="caution">
    <text evidence="1">The sequence shown here is derived from an EMBL/GenBank/DDBJ whole genome shotgun (WGS) entry which is preliminary data.</text>
</comment>
<dbReference type="AlphaFoldDB" id="A0A095ZE88"/>
<dbReference type="EMBL" id="JRNN01000095">
    <property type="protein sequence ID" value="KGF33080.1"/>
    <property type="molecule type" value="Genomic_DNA"/>
</dbReference>
<dbReference type="OrthoDB" id="1466422at2"/>
<name>A0A095ZE88_9BACT</name>
<accession>A0A095ZE88</accession>